<dbReference type="Pfam" id="PF03734">
    <property type="entry name" value="YkuD"/>
    <property type="match status" value="1"/>
</dbReference>
<dbReference type="GO" id="GO:0005576">
    <property type="term" value="C:extracellular region"/>
    <property type="evidence" value="ECO:0007669"/>
    <property type="project" value="TreeGrafter"/>
</dbReference>
<dbReference type="PROSITE" id="PS52029">
    <property type="entry name" value="LD_TPASE"/>
    <property type="match status" value="1"/>
</dbReference>
<name>A0A6I3KIB6_9HYPH</name>
<dbReference type="InterPro" id="IPR050979">
    <property type="entry name" value="LD-transpeptidase"/>
</dbReference>
<feature type="region of interest" description="Disordered" evidence="9">
    <location>
        <begin position="39"/>
        <end position="68"/>
    </location>
</feature>
<dbReference type="RefSeq" id="WP_154738301.1">
    <property type="nucleotide sequence ID" value="NZ_WMBQ01000001.1"/>
</dbReference>
<keyword evidence="6 7" id="KW-0961">Cell wall biogenesis/degradation</keyword>
<evidence type="ECO:0000256" key="6">
    <source>
        <dbReference type="ARBA" id="ARBA00023316"/>
    </source>
</evidence>
<dbReference type="GO" id="GO:0016740">
    <property type="term" value="F:transferase activity"/>
    <property type="evidence" value="ECO:0007669"/>
    <property type="project" value="UniProtKB-KW"/>
</dbReference>
<protein>
    <submittedName>
        <fullName evidence="12">L,D-transpeptidase family protein</fullName>
    </submittedName>
</protein>
<reference evidence="12 13" key="1">
    <citation type="submission" date="2019-11" db="EMBL/GenBank/DDBJ databases">
        <title>Identification of a novel strain.</title>
        <authorList>
            <person name="Xu Q."/>
            <person name="Wang G."/>
        </authorList>
    </citation>
    <scope>NUCLEOTIDE SEQUENCE [LARGE SCALE GENOMIC DNA]</scope>
    <source>
        <strain evidence="13">xq</strain>
    </source>
</reference>
<evidence type="ECO:0000256" key="2">
    <source>
        <dbReference type="ARBA" id="ARBA00005992"/>
    </source>
</evidence>
<keyword evidence="8" id="KW-0175">Coiled coil</keyword>
<feature type="signal peptide" evidence="10">
    <location>
        <begin position="1"/>
        <end position="33"/>
    </location>
</feature>
<dbReference type="CDD" id="cd16913">
    <property type="entry name" value="YkuD_like"/>
    <property type="match status" value="1"/>
</dbReference>
<evidence type="ECO:0000259" key="11">
    <source>
        <dbReference type="PROSITE" id="PS52029"/>
    </source>
</evidence>
<evidence type="ECO:0000256" key="7">
    <source>
        <dbReference type="PROSITE-ProRule" id="PRU01373"/>
    </source>
</evidence>
<feature type="domain" description="L,D-TPase catalytic" evidence="11">
    <location>
        <begin position="69"/>
        <end position="178"/>
    </location>
</feature>
<dbReference type="PIRSF" id="PIRSF029342">
    <property type="entry name" value="UCP029342_ErfK/YbiS/YcfS/YnhG"/>
    <property type="match status" value="1"/>
</dbReference>
<dbReference type="InterPro" id="IPR016915">
    <property type="entry name" value="UCP029342"/>
</dbReference>
<feature type="region of interest" description="Disordered" evidence="9">
    <location>
        <begin position="438"/>
        <end position="460"/>
    </location>
</feature>
<evidence type="ECO:0000256" key="10">
    <source>
        <dbReference type="SAM" id="SignalP"/>
    </source>
</evidence>
<dbReference type="UniPathway" id="UPA00219"/>
<dbReference type="InterPro" id="IPR005490">
    <property type="entry name" value="LD_TPept_cat_dom"/>
</dbReference>
<dbReference type="NCBIfam" id="NF004785">
    <property type="entry name" value="PRK06132.1-2"/>
    <property type="match status" value="1"/>
</dbReference>
<dbReference type="NCBIfam" id="NF009120">
    <property type="entry name" value="PRK12472.1"/>
    <property type="match status" value="1"/>
</dbReference>
<keyword evidence="5 7" id="KW-0573">Peptidoglycan synthesis</keyword>
<gene>
    <name evidence="12" type="ORF">GIW81_05545</name>
</gene>
<sequence length="574" mass="62660">MLSLSAMPRRYSLPSVLALAALAAASFAGPADARRDRYYGYDSYDEPDREQKAAPAEQPKLNRQAGQPRLAVVSLGDQRVTIYDADGQIMQGPISTGATPNDTPPGIYAVLQKNREHYSNRYDDAAMPFMQRITWTGIALHAGALPGYPASHGCVRLREDFANNLFDKTKLGMRVVISRNNMAPSPISHPVLFKPKPFRDNVAVLTPAAVQTLAPTEEGKDTRYYGGGQNDPPELATRTAALQAMAAAKTAEAQELAKKVEETRVAFKQKTRESARAAKALKSAERAYMNAVEWQAGTEKDLTRAKTEKQTKRAEDQKAKAIAKVAETKAKFEAVTAENKPALEELARAEEAFKAADAEHKAVAGAAREALRKLSPVSVFVSLKAKKLYIRQDMEQIYEGDVTIRDPDQPIGTHIFTAVDYQPGGRDMKWNVVSIAGRQPGEPEKSSGMNQASRNASVPSIPTDVAAATAALDRVEIPKETAEHISELVLPGSSLIVSDEAAHKETGKATDFIVLLSGEPQGGIILRPKPKPEFYDDYWGYGGYGGYGYNDGYDRRRRRGGAPYGPFGGAFKWW</sequence>
<dbReference type="GO" id="GO:0071555">
    <property type="term" value="P:cell wall organization"/>
    <property type="evidence" value="ECO:0007669"/>
    <property type="project" value="UniProtKB-UniRule"/>
</dbReference>
<dbReference type="InterPro" id="IPR038063">
    <property type="entry name" value="Transpep_catalytic_dom"/>
</dbReference>
<dbReference type="PANTHER" id="PTHR30582">
    <property type="entry name" value="L,D-TRANSPEPTIDASE"/>
    <property type="match status" value="1"/>
</dbReference>
<dbReference type="Proteomes" id="UP000440694">
    <property type="component" value="Unassembled WGS sequence"/>
</dbReference>
<evidence type="ECO:0000256" key="4">
    <source>
        <dbReference type="ARBA" id="ARBA00022960"/>
    </source>
</evidence>
<comment type="similarity">
    <text evidence="2">Belongs to the YkuD family.</text>
</comment>
<dbReference type="EMBL" id="WMBQ01000001">
    <property type="protein sequence ID" value="MTD93796.1"/>
    <property type="molecule type" value="Genomic_DNA"/>
</dbReference>
<dbReference type="Gene3D" id="2.40.440.10">
    <property type="entry name" value="L,D-transpeptidase catalytic domain-like"/>
    <property type="match status" value="1"/>
</dbReference>
<keyword evidence="3" id="KW-0808">Transferase</keyword>
<accession>A0A6I3KIB6</accession>
<comment type="pathway">
    <text evidence="1 7">Cell wall biogenesis; peptidoglycan biosynthesis.</text>
</comment>
<keyword evidence="10" id="KW-0732">Signal</keyword>
<feature type="chain" id="PRO_5026159300" evidence="10">
    <location>
        <begin position="34"/>
        <end position="574"/>
    </location>
</feature>
<organism evidence="12 13">
    <name type="scientific">Hyphomicrobium album</name>
    <dbReference type="NCBI Taxonomy" id="2665159"/>
    <lineage>
        <taxon>Bacteria</taxon>
        <taxon>Pseudomonadati</taxon>
        <taxon>Pseudomonadota</taxon>
        <taxon>Alphaproteobacteria</taxon>
        <taxon>Hyphomicrobiales</taxon>
        <taxon>Hyphomicrobiaceae</taxon>
        <taxon>Hyphomicrobium</taxon>
    </lineage>
</organism>
<comment type="caution">
    <text evidence="12">The sequence shown here is derived from an EMBL/GenBank/DDBJ whole genome shotgun (WGS) entry which is preliminary data.</text>
</comment>
<evidence type="ECO:0000256" key="9">
    <source>
        <dbReference type="SAM" id="MobiDB-lite"/>
    </source>
</evidence>
<dbReference type="SUPFAM" id="SSF141523">
    <property type="entry name" value="L,D-transpeptidase catalytic domain-like"/>
    <property type="match status" value="1"/>
</dbReference>
<keyword evidence="4 7" id="KW-0133">Cell shape</keyword>
<dbReference type="GO" id="GO:0071972">
    <property type="term" value="F:peptidoglycan L,D-transpeptidase activity"/>
    <property type="evidence" value="ECO:0007669"/>
    <property type="project" value="TreeGrafter"/>
</dbReference>
<evidence type="ECO:0000313" key="13">
    <source>
        <dbReference type="Proteomes" id="UP000440694"/>
    </source>
</evidence>
<evidence type="ECO:0000256" key="1">
    <source>
        <dbReference type="ARBA" id="ARBA00004752"/>
    </source>
</evidence>
<evidence type="ECO:0000313" key="12">
    <source>
        <dbReference type="EMBL" id="MTD93796.1"/>
    </source>
</evidence>
<dbReference type="GO" id="GO:0008360">
    <property type="term" value="P:regulation of cell shape"/>
    <property type="evidence" value="ECO:0007669"/>
    <property type="project" value="UniProtKB-UniRule"/>
</dbReference>
<proteinExistence type="inferred from homology"/>
<dbReference type="PANTHER" id="PTHR30582:SF2">
    <property type="entry name" value="L,D-TRANSPEPTIDASE YCIB-RELATED"/>
    <property type="match status" value="1"/>
</dbReference>
<feature type="coiled-coil region" evidence="8">
    <location>
        <begin position="304"/>
        <end position="331"/>
    </location>
</feature>
<feature type="compositionally biased region" description="Polar residues" evidence="9">
    <location>
        <begin position="447"/>
        <end position="460"/>
    </location>
</feature>
<feature type="active site" description="Nucleophile" evidence="7">
    <location>
        <position position="154"/>
    </location>
</feature>
<feature type="active site" description="Proton donor/acceptor" evidence="7">
    <location>
        <position position="141"/>
    </location>
</feature>
<evidence type="ECO:0000256" key="3">
    <source>
        <dbReference type="ARBA" id="ARBA00022679"/>
    </source>
</evidence>
<dbReference type="AlphaFoldDB" id="A0A6I3KIB6"/>
<dbReference type="GO" id="GO:0018104">
    <property type="term" value="P:peptidoglycan-protein cross-linking"/>
    <property type="evidence" value="ECO:0007669"/>
    <property type="project" value="TreeGrafter"/>
</dbReference>
<evidence type="ECO:0000256" key="5">
    <source>
        <dbReference type="ARBA" id="ARBA00022984"/>
    </source>
</evidence>
<keyword evidence="13" id="KW-1185">Reference proteome</keyword>
<evidence type="ECO:0000256" key="8">
    <source>
        <dbReference type="SAM" id="Coils"/>
    </source>
</evidence>